<feature type="transmembrane region" description="Helical" evidence="1">
    <location>
        <begin position="12"/>
        <end position="37"/>
    </location>
</feature>
<dbReference type="RefSeq" id="WP_227119261.1">
    <property type="nucleotide sequence ID" value="NZ_LT598928.1"/>
</dbReference>
<feature type="transmembrane region" description="Helical" evidence="1">
    <location>
        <begin position="289"/>
        <end position="311"/>
    </location>
</feature>
<feature type="transmembrane region" description="Helical" evidence="1">
    <location>
        <begin position="262"/>
        <end position="282"/>
    </location>
</feature>
<protein>
    <recommendedName>
        <fullName evidence="3">Spidroin-2</fullName>
    </recommendedName>
</protein>
<feature type="transmembrane region" description="Helical" evidence="1">
    <location>
        <begin position="228"/>
        <end position="250"/>
    </location>
</feature>
<keyword evidence="1" id="KW-0812">Transmembrane</keyword>
<evidence type="ECO:0000256" key="1">
    <source>
        <dbReference type="SAM" id="Phobius"/>
    </source>
</evidence>
<keyword evidence="1" id="KW-1133">Transmembrane helix</keyword>
<name>A0A212KI39_9BACT</name>
<feature type="transmembrane region" description="Helical" evidence="1">
    <location>
        <begin position="58"/>
        <end position="80"/>
    </location>
</feature>
<accession>A0A212KI39</accession>
<dbReference type="AlphaFoldDB" id="A0A212KI39"/>
<dbReference type="EMBL" id="FLUP01000002">
    <property type="protein sequence ID" value="SBW11384.1"/>
    <property type="molecule type" value="Genomic_DNA"/>
</dbReference>
<keyword evidence="1" id="KW-0472">Membrane</keyword>
<feature type="transmembrane region" description="Helical" evidence="1">
    <location>
        <begin position="100"/>
        <end position="119"/>
    </location>
</feature>
<feature type="transmembrane region" description="Helical" evidence="1">
    <location>
        <begin position="139"/>
        <end position="159"/>
    </location>
</feature>
<organism evidence="2">
    <name type="scientific">uncultured Desulfovibrio sp</name>
    <dbReference type="NCBI Taxonomy" id="167968"/>
    <lineage>
        <taxon>Bacteria</taxon>
        <taxon>Pseudomonadati</taxon>
        <taxon>Thermodesulfobacteriota</taxon>
        <taxon>Desulfovibrionia</taxon>
        <taxon>Desulfovibrionales</taxon>
        <taxon>Desulfovibrionaceae</taxon>
        <taxon>Desulfovibrio</taxon>
        <taxon>environmental samples</taxon>
    </lineage>
</organism>
<feature type="transmembrane region" description="Helical" evidence="1">
    <location>
        <begin position="188"/>
        <end position="207"/>
    </location>
</feature>
<reference evidence="2" key="1">
    <citation type="submission" date="2016-04" db="EMBL/GenBank/DDBJ databases">
        <authorList>
            <person name="Evans L.H."/>
            <person name="Alamgir A."/>
            <person name="Owens N."/>
            <person name="Weber N.D."/>
            <person name="Virtaneva K."/>
            <person name="Barbian K."/>
            <person name="Babar A."/>
            <person name="Rosenke K."/>
        </authorList>
    </citation>
    <scope>NUCLEOTIDE SEQUENCE</scope>
    <source>
        <strain evidence="2">92-2</strain>
    </source>
</reference>
<proteinExistence type="predicted"/>
<evidence type="ECO:0000313" key="2">
    <source>
        <dbReference type="EMBL" id="SBW11384.1"/>
    </source>
</evidence>
<sequence length="313" mass="33368">MQTIPSWLFCWQWIAAVLTLGASAASAMPIIIALTLATGRRGQARLCAYGARTLARCAAGLAVLGPLLAAGSVLALLASIRSTEHMFEGVSLWMPAMLPYTTAVAAWLAGIICLLLYLAADRAAPVPQAAQDYWQPGQIGLRVGLALLAALCFFAAQVLPNWPFSGLPQGLSMEDVALAVLPKTLHDYFTALAPAGSVALIILSLVARNSGAAFTLADEQRAARWCALWAMVGFIPRCIDRWGLVIGFSLRQGPLPQGLAEQAMGLVPMTLAIACWVALFVLRAPRKFYWLNILGLLLLVLGASFPFLLALGR</sequence>
<gene>
    <name evidence="2" type="ORF">KM92DES2_20049</name>
</gene>
<evidence type="ECO:0008006" key="3">
    <source>
        <dbReference type="Google" id="ProtNLM"/>
    </source>
</evidence>